<dbReference type="InterPro" id="IPR016181">
    <property type="entry name" value="Acyl_CoA_acyltransferase"/>
</dbReference>
<evidence type="ECO:0000313" key="3">
    <source>
        <dbReference type="Proteomes" id="UP000244932"/>
    </source>
</evidence>
<dbReference type="EMBL" id="OMKW01000003">
    <property type="protein sequence ID" value="SPF30422.1"/>
    <property type="molecule type" value="Genomic_DNA"/>
</dbReference>
<reference evidence="2 3" key="1">
    <citation type="submission" date="2018-03" db="EMBL/GenBank/DDBJ databases">
        <authorList>
            <person name="Keele B.F."/>
        </authorList>
    </citation>
    <scope>NUCLEOTIDE SEQUENCE [LARGE SCALE GENOMIC DNA]</scope>
    <source>
        <strain evidence="2 3">CeCT 8812</strain>
    </source>
</reference>
<dbReference type="Gene3D" id="3.40.630.30">
    <property type="match status" value="1"/>
</dbReference>
<proteinExistence type="predicted"/>
<dbReference type="OrthoDB" id="6293260at2"/>
<dbReference type="RefSeq" id="WP_108783108.1">
    <property type="nucleotide sequence ID" value="NZ_OMKW01000003.1"/>
</dbReference>
<dbReference type="PANTHER" id="PTHR43792">
    <property type="entry name" value="GNAT FAMILY, PUTATIVE (AFU_ORTHOLOGUE AFUA_3G00765)-RELATED-RELATED"/>
    <property type="match status" value="1"/>
</dbReference>
<keyword evidence="3" id="KW-1185">Reference proteome</keyword>
<evidence type="ECO:0000313" key="2">
    <source>
        <dbReference type="EMBL" id="SPF30422.1"/>
    </source>
</evidence>
<dbReference type="Proteomes" id="UP000244932">
    <property type="component" value="Unassembled WGS sequence"/>
</dbReference>
<protein>
    <recommendedName>
        <fullName evidence="1">N-acetyltransferase domain-containing protein</fullName>
    </recommendedName>
</protein>
<accession>A0A2R8AE28</accession>
<gene>
    <name evidence="2" type="ORF">POI8812_02758</name>
</gene>
<dbReference type="InterPro" id="IPR000182">
    <property type="entry name" value="GNAT_dom"/>
</dbReference>
<sequence length="167" mass="18400">MIAPILQTDRLTLRPHTSDDFAPYAAFFASKRATTVGGPLSAKQAWFFFCNDIAQWSLHGFGAWGVERTEDGVFLGQVAIQHPPFFPERELGWVLLDGFEGHGYATEAAGAARDWAFANLDEARLVSYISPDNVTSISVAERLGAERDLIAEAPSDEDLVYRHRVAA</sequence>
<organism evidence="2 3">
    <name type="scientific">Pontivivens insulae</name>
    <dbReference type="NCBI Taxonomy" id="1639689"/>
    <lineage>
        <taxon>Bacteria</taxon>
        <taxon>Pseudomonadati</taxon>
        <taxon>Pseudomonadota</taxon>
        <taxon>Alphaproteobacteria</taxon>
        <taxon>Rhodobacterales</taxon>
        <taxon>Paracoccaceae</taxon>
        <taxon>Pontivivens</taxon>
    </lineage>
</organism>
<dbReference type="PANTHER" id="PTHR43792:SF1">
    <property type="entry name" value="N-ACETYLTRANSFERASE DOMAIN-CONTAINING PROTEIN"/>
    <property type="match status" value="1"/>
</dbReference>
<name>A0A2R8AE28_9RHOB</name>
<dbReference type="AlphaFoldDB" id="A0A2R8AE28"/>
<dbReference type="SUPFAM" id="SSF55729">
    <property type="entry name" value="Acyl-CoA N-acyltransferases (Nat)"/>
    <property type="match status" value="1"/>
</dbReference>
<feature type="domain" description="N-acetyltransferase" evidence="1">
    <location>
        <begin position="11"/>
        <end position="166"/>
    </location>
</feature>
<evidence type="ECO:0000259" key="1">
    <source>
        <dbReference type="PROSITE" id="PS51186"/>
    </source>
</evidence>
<dbReference type="PROSITE" id="PS51186">
    <property type="entry name" value="GNAT"/>
    <property type="match status" value="1"/>
</dbReference>
<dbReference type="Pfam" id="PF13302">
    <property type="entry name" value="Acetyltransf_3"/>
    <property type="match status" value="1"/>
</dbReference>
<dbReference type="GO" id="GO:0016747">
    <property type="term" value="F:acyltransferase activity, transferring groups other than amino-acyl groups"/>
    <property type="evidence" value="ECO:0007669"/>
    <property type="project" value="InterPro"/>
</dbReference>
<dbReference type="InterPro" id="IPR051531">
    <property type="entry name" value="N-acetyltransferase"/>
</dbReference>